<proteinExistence type="inferred from homology"/>
<reference evidence="3 4" key="1">
    <citation type="journal article" date="2021" name="Nat. Commun.">
        <title>Genetic determinants of endophytism in the Arabidopsis root mycobiome.</title>
        <authorList>
            <person name="Mesny F."/>
            <person name="Miyauchi S."/>
            <person name="Thiergart T."/>
            <person name="Pickel B."/>
            <person name="Atanasova L."/>
            <person name="Karlsson M."/>
            <person name="Huettel B."/>
            <person name="Barry K.W."/>
            <person name="Haridas S."/>
            <person name="Chen C."/>
            <person name="Bauer D."/>
            <person name="Andreopoulos W."/>
            <person name="Pangilinan J."/>
            <person name="LaButti K."/>
            <person name="Riley R."/>
            <person name="Lipzen A."/>
            <person name="Clum A."/>
            <person name="Drula E."/>
            <person name="Henrissat B."/>
            <person name="Kohler A."/>
            <person name="Grigoriev I.V."/>
            <person name="Martin F.M."/>
            <person name="Hacquard S."/>
        </authorList>
    </citation>
    <scope>NUCLEOTIDE SEQUENCE [LARGE SCALE GENOMIC DNA]</scope>
    <source>
        <strain evidence="3 4">MPI-CAGE-CH-0241</strain>
    </source>
</reference>
<protein>
    <submittedName>
        <fullName evidence="3">Uncharacterized protein</fullName>
    </submittedName>
</protein>
<feature type="region of interest" description="Disordered" evidence="2">
    <location>
        <begin position="1"/>
        <end position="45"/>
    </location>
</feature>
<gene>
    <name evidence="3" type="ORF">B0T10DRAFT_535946</name>
</gene>
<accession>A0A9P8WEG8</accession>
<evidence type="ECO:0000256" key="1">
    <source>
        <dbReference type="RuleBase" id="RU000487"/>
    </source>
</evidence>
<feature type="compositionally biased region" description="Polar residues" evidence="2">
    <location>
        <begin position="25"/>
        <end position="45"/>
    </location>
</feature>
<keyword evidence="4" id="KW-1185">Reference proteome</keyword>
<evidence type="ECO:0000313" key="4">
    <source>
        <dbReference type="Proteomes" id="UP000777438"/>
    </source>
</evidence>
<evidence type="ECO:0000313" key="3">
    <source>
        <dbReference type="EMBL" id="KAH6897440.1"/>
    </source>
</evidence>
<dbReference type="Gene3D" id="3.30.420.40">
    <property type="match status" value="2"/>
</dbReference>
<dbReference type="Proteomes" id="UP000777438">
    <property type="component" value="Unassembled WGS sequence"/>
</dbReference>
<sequence length="557" mass="60988">MASGAGPTLAHRSVASIRSGPPQGSPSAPHTPTRSSIAQTYGSPSTVRADDDVVVIELGSRHIRAGFAGDSHPKTTLRCGPDDQRRVGDFRSWQAPTPGESVGLDWSSEHEFWRYDLREIDLGLFQDKLERALRDAFTRFLLIDSRPRRLGLVLDPAVPVPLLTATLDALFNRFQSPTISLMSAPVMSAVSAGVRSALVIDMGWSETVVTSVYEYREVKSTRTIRGGRFLLDALYKVIHALIKGTAYNEGDRRVISFKECDDIIRRVMWCRSSASKSSQRQSAQLETVEEQDETEFESPHADAQVGVAHVPINSTSPPSSLEIPFEKLAEICDDAFFDPSVVQSTFDDHELPVHLLAYQHLLQLPMDVRAVCMSRIIFTGGCSNILGVKERIVDDMTAMVDKRGWAPVIGKGVDQLRNNPNILRQPSGGSSPGDGSSSPSQAGDDQGAETRRAADMQPEYDAIEAKVARQRDTTPQMHGQFRVLHSLGSWTGGSLLCQLKVPAMAVVDRDIWLQQGANGASRPSDVDVKTQQRHSINTGRGGGGHHSNWTLGIWGYL</sequence>
<dbReference type="Pfam" id="PF00022">
    <property type="entry name" value="Actin"/>
    <property type="match status" value="1"/>
</dbReference>
<name>A0A9P8WEG8_9HYPO</name>
<organism evidence="3 4">
    <name type="scientific">Thelonectria olida</name>
    <dbReference type="NCBI Taxonomy" id="1576542"/>
    <lineage>
        <taxon>Eukaryota</taxon>
        <taxon>Fungi</taxon>
        <taxon>Dikarya</taxon>
        <taxon>Ascomycota</taxon>
        <taxon>Pezizomycotina</taxon>
        <taxon>Sordariomycetes</taxon>
        <taxon>Hypocreomycetidae</taxon>
        <taxon>Hypocreales</taxon>
        <taxon>Nectriaceae</taxon>
        <taxon>Thelonectria</taxon>
    </lineage>
</organism>
<dbReference type="InterPro" id="IPR043129">
    <property type="entry name" value="ATPase_NBD"/>
</dbReference>
<dbReference type="EMBL" id="JAGPYM010000003">
    <property type="protein sequence ID" value="KAH6897440.1"/>
    <property type="molecule type" value="Genomic_DNA"/>
</dbReference>
<comment type="similarity">
    <text evidence="1">Belongs to the actin family.</text>
</comment>
<dbReference type="AlphaFoldDB" id="A0A9P8WEG8"/>
<dbReference type="InterPro" id="IPR004000">
    <property type="entry name" value="Actin"/>
</dbReference>
<feature type="region of interest" description="Disordered" evidence="2">
    <location>
        <begin position="416"/>
        <end position="458"/>
    </location>
</feature>
<dbReference type="OrthoDB" id="337660at2759"/>
<feature type="compositionally biased region" description="Low complexity" evidence="2">
    <location>
        <begin position="425"/>
        <end position="445"/>
    </location>
</feature>
<dbReference type="PANTHER" id="PTHR11937">
    <property type="entry name" value="ACTIN"/>
    <property type="match status" value="1"/>
</dbReference>
<comment type="caution">
    <text evidence="3">The sequence shown here is derived from an EMBL/GenBank/DDBJ whole genome shotgun (WGS) entry which is preliminary data.</text>
</comment>
<dbReference type="SUPFAM" id="SSF53067">
    <property type="entry name" value="Actin-like ATPase domain"/>
    <property type="match status" value="2"/>
</dbReference>
<evidence type="ECO:0000256" key="2">
    <source>
        <dbReference type="SAM" id="MobiDB-lite"/>
    </source>
</evidence>
<dbReference type="Gene3D" id="3.90.640.10">
    <property type="entry name" value="Actin, Chain A, domain 4"/>
    <property type="match status" value="1"/>
</dbReference>
<dbReference type="SMART" id="SM00268">
    <property type="entry name" value="ACTIN"/>
    <property type="match status" value="1"/>
</dbReference>